<accession>A0A7R8ZWZ8</accession>
<proteinExistence type="predicted"/>
<reference evidence="3" key="1">
    <citation type="submission" date="2020-11" db="EMBL/GenBank/DDBJ databases">
        <authorList>
            <person name="Tran Van P."/>
        </authorList>
    </citation>
    <scope>NUCLEOTIDE SEQUENCE</scope>
</reference>
<evidence type="ECO:0000313" key="3">
    <source>
        <dbReference type="EMBL" id="CAD7239992.1"/>
    </source>
</evidence>
<gene>
    <name evidence="3" type="ORF">DSTB1V02_LOCUS31</name>
</gene>
<dbReference type="EMBL" id="LR899519">
    <property type="protein sequence ID" value="CAD7239992.1"/>
    <property type="molecule type" value="Genomic_DNA"/>
</dbReference>
<dbReference type="AlphaFoldDB" id="A0A7R8ZWZ8"/>
<feature type="signal peptide" evidence="2">
    <location>
        <begin position="1"/>
        <end position="16"/>
    </location>
</feature>
<organism evidence="3">
    <name type="scientific">Darwinula stevensoni</name>
    <dbReference type="NCBI Taxonomy" id="69355"/>
    <lineage>
        <taxon>Eukaryota</taxon>
        <taxon>Metazoa</taxon>
        <taxon>Ecdysozoa</taxon>
        <taxon>Arthropoda</taxon>
        <taxon>Crustacea</taxon>
        <taxon>Oligostraca</taxon>
        <taxon>Ostracoda</taxon>
        <taxon>Podocopa</taxon>
        <taxon>Podocopida</taxon>
        <taxon>Darwinulocopina</taxon>
        <taxon>Darwinuloidea</taxon>
        <taxon>Darwinulidae</taxon>
        <taxon>Darwinula</taxon>
    </lineage>
</organism>
<keyword evidence="1" id="KW-1133">Transmembrane helix</keyword>
<protein>
    <submittedName>
        <fullName evidence="3">Uncharacterized protein</fullName>
    </submittedName>
</protein>
<sequence>MLRIICAICCWTLVWSVEGGRESKAIIFKEEGSHVQPQVQSPNPTQAQLPLTGDAAADPTVNPGDGEQRNFFGLFSDGQSQDSYSYKNGYDPYASYNNNQNVYNNNAYNPYNNAYTANEDYPPASGPSALQYLKDPNRLGFPFGELLKPALTGLVIAGVIVMGLFFIAPILGTAFKLTATGKVDTVDTKTMRKLVDDTYPEVSNFINGLDPLETTFKWLNITHQSCKKRTICEIHQVLKKIPFLKHLTKFLFSKGIYSDAWLFAEGHGNQCWQAYSCPFGFYGIIDLFRKKIFSIG</sequence>
<dbReference type="EMBL" id="CAJPEV010000002">
    <property type="protein sequence ID" value="CAG0878506.1"/>
    <property type="molecule type" value="Genomic_DNA"/>
</dbReference>
<keyword evidence="4" id="KW-1185">Reference proteome</keyword>
<feature type="transmembrane region" description="Helical" evidence="1">
    <location>
        <begin position="150"/>
        <end position="172"/>
    </location>
</feature>
<keyword evidence="1" id="KW-0472">Membrane</keyword>
<dbReference type="Proteomes" id="UP000677054">
    <property type="component" value="Unassembled WGS sequence"/>
</dbReference>
<evidence type="ECO:0000313" key="4">
    <source>
        <dbReference type="Proteomes" id="UP000677054"/>
    </source>
</evidence>
<name>A0A7R8ZWZ8_9CRUS</name>
<evidence type="ECO:0000256" key="2">
    <source>
        <dbReference type="SAM" id="SignalP"/>
    </source>
</evidence>
<evidence type="ECO:0000256" key="1">
    <source>
        <dbReference type="SAM" id="Phobius"/>
    </source>
</evidence>
<keyword evidence="2" id="KW-0732">Signal</keyword>
<feature type="chain" id="PRO_5036209534" evidence="2">
    <location>
        <begin position="17"/>
        <end position="296"/>
    </location>
</feature>
<keyword evidence="1" id="KW-0812">Transmembrane</keyword>